<dbReference type="SUPFAM" id="SSF48208">
    <property type="entry name" value="Six-hairpin glycosidases"/>
    <property type="match status" value="1"/>
</dbReference>
<dbReference type="Proteomes" id="UP000266441">
    <property type="component" value="Unassembled WGS sequence"/>
</dbReference>
<dbReference type="OrthoDB" id="9807186at2"/>
<keyword evidence="2" id="KW-0732">Signal</keyword>
<keyword evidence="4" id="KW-1185">Reference proteome</keyword>
<dbReference type="PANTHER" id="PTHR33886">
    <property type="entry name" value="UNSATURATED RHAMNOGALACTURONAN HYDROLASE (EUROFUNG)"/>
    <property type="match status" value="1"/>
</dbReference>
<evidence type="ECO:0000256" key="2">
    <source>
        <dbReference type="SAM" id="SignalP"/>
    </source>
</evidence>
<evidence type="ECO:0000256" key="1">
    <source>
        <dbReference type="ARBA" id="ARBA00022801"/>
    </source>
</evidence>
<name>A0A399D3Z1_9BACT</name>
<dbReference type="Gene3D" id="1.50.10.10">
    <property type="match status" value="1"/>
</dbReference>
<accession>A0A399D3Z1</accession>
<keyword evidence="1 3" id="KW-0378">Hydrolase</keyword>
<reference evidence="3 4" key="1">
    <citation type="journal article" date="2015" name="Int. J. Syst. Evol. Microbiol.">
        <title>Mariniphaga sediminis sp. nov., isolated from coastal sediment.</title>
        <authorList>
            <person name="Wang F.Q."/>
            <person name="Shen Q.Y."/>
            <person name="Chen G.J."/>
            <person name="Du Z.J."/>
        </authorList>
    </citation>
    <scope>NUCLEOTIDE SEQUENCE [LARGE SCALE GENOMIC DNA]</scope>
    <source>
        <strain evidence="3 4">SY21</strain>
    </source>
</reference>
<dbReference type="EMBL" id="QWET01000006">
    <property type="protein sequence ID" value="RIH65441.1"/>
    <property type="molecule type" value="Genomic_DNA"/>
</dbReference>
<feature type="chain" id="PRO_5017482960" evidence="2">
    <location>
        <begin position="24"/>
        <end position="414"/>
    </location>
</feature>
<dbReference type="AlphaFoldDB" id="A0A399D3Z1"/>
<dbReference type="InterPro" id="IPR052043">
    <property type="entry name" value="PolySaccharide_Degr_Enz"/>
</dbReference>
<dbReference type="GO" id="GO:0005975">
    <property type="term" value="P:carbohydrate metabolic process"/>
    <property type="evidence" value="ECO:0007669"/>
    <property type="project" value="InterPro"/>
</dbReference>
<feature type="signal peptide" evidence="2">
    <location>
        <begin position="1"/>
        <end position="23"/>
    </location>
</feature>
<comment type="caution">
    <text evidence="3">The sequence shown here is derived from an EMBL/GenBank/DDBJ whole genome shotgun (WGS) entry which is preliminary data.</text>
</comment>
<dbReference type="Pfam" id="PF07470">
    <property type="entry name" value="Glyco_hydro_88"/>
    <property type="match status" value="1"/>
</dbReference>
<sequence>MNNQLKLILILLINVLCLNNISAQNNGSATFKVADNIIESTSFKIINKKTRELFDNTNGLPVSAEYEMDSPYHRWEYMNGVLAIGMIRLSEVSGNEKYKSYALNNYRYIFDNLEYFKKQHENGIRNPSVFQYFEMGLLDHCGAMSAGLCDVYEFDSQKEYKEYLNRAANYISSDELRFDDRTLVRSWPRKMTLWADDLYMSVPFLARMAKITGDSKYLDDAILQVENFSKYLYNKNNGLYFHCYYSDNGQNGVAHWGRCNGWVMMAQVELLSVLPEDHPKRNHLIHLLEDHIVGLSRCQDNSGMWHQLINKPDSYLESSATAMIIYGVAKAVSEGWINPSYASIAISGWKGLVKKITEKGEVEDICVGTGIQDNLRFYYDRPTKLNDNHGLGAVILAGAEIIKLDLWMEQMKSK</sequence>
<gene>
    <name evidence="3" type="ORF">D1164_09970</name>
</gene>
<dbReference type="PANTHER" id="PTHR33886:SF8">
    <property type="entry name" value="UNSATURATED RHAMNOGALACTURONAN HYDROLASE (EUROFUNG)"/>
    <property type="match status" value="1"/>
</dbReference>
<evidence type="ECO:0000313" key="3">
    <source>
        <dbReference type="EMBL" id="RIH65441.1"/>
    </source>
</evidence>
<dbReference type="InterPro" id="IPR010905">
    <property type="entry name" value="Glyco_hydro_88"/>
</dbReference>
<dbReference type="InterPro" id="IPR012341">
    <property type="entry name" value="6hp_glycosidase-like_sf"/>
</dbReference>
<organism evidence="3 4">
    <name type="scientific">Mariniphaga sediminis</name>
    <dbReference type="NCBI Taxonomy" id="1628158"/>
    <lineage>
        <taxon>Bacteria</taxon>
        <taxon>Pseudomonadati</taxon>
        <taxon>Bacteroidota</taxon>
        <taxon>Bacteroidia</taxon>
        <taxon>Marinilabiliales</taxon>
        <taxon>Prolixibacteraceae</taxon>
        <taxon>Mariniphaga</taxon>
    </lineage>
</organism>
<dbReference type="InterPro" id="IPR008928">
    <property type="entry name" value="6-hairpin_glycosidase_sf"/>
</dbReference>
<evidence type="ECO:0000313" key="4">
    <source>
        <dbReference type="Proteomes" id="UP000266441"/>
    </source>
</evidence>
<dbReference type="RefSeq" id="WP_119349822.1">
    <property type="nucleotide sequence ID" value="NZ_QWET01000006.1"/>
</dbReference>
<proteinExistence type="predicted"/>
<dbReference type="GO" id="GO:0016787">
    <property type="term" value="F:hydrolase activity"/>
    <property type="evidence" value="ECO:0007669"/>
    <property type="project" value="UniProtKB-KW"/>
</dbReference>
<protein>
    <submittedName>
        <fullName evidence="3">Glycosyl hydrolase</fullName>
    </submittedName>
</protein>